<keyword evidence="1" id="KW-0812">Transmembrane</keyword>
<dbReference type="Proteomes" id="UP001500185">
    <property type="component" value="Unassembled WGS sequence"/>
</dbReference>
<proteinExistence type="predicted"/>
<protein>
    <recommendedName>
        <fullName evidence="4">Exosortase</fullName>
    </recommendedName>
</protein>
<accession>A0ABP3V9E5</accession>
<sequence length="50" mass="5745">MRPLISVLSILGLIILYLVETDVINIKNRLYVYGLGILFIIYASISYKKK</sequence>
<keyword evidence="1" id="KW-0472">Membrane</keyword>
<keyword evidence="1" id="KW-1133">Transmembrane helix</keyword>
<organism evidence="2 3">
    <name type="scientific">Psychroflexus lacisalsi</name>
    <dbReference type="NCBI Taxonomy" id="503928"/>
    <lineage>
        <taxon>Bacteria</taxon>
        <taxon>Pseudomonadati</taxon>
        <taxon>Bacteroidota</taxon>
        <taxon>Flavobacteriia</taxon>
        <taxon>Flavobacteriales</taxon>
        <taxon>Flavobacteriaceae</taxon>
        <taxon>Psychroflexus</taxon>
    </lineage>
</organism>
<comment type="caution">
    <text evidence="2">The sequence shown here is derived from an EMBL/GenBank/DDBJ whole genome shotgun (WGS) entry which is preliminary data.</text>
</comment>
<name>A0ABP3V9E5_9FLAO</name>
<evidence type="ECO:0000313" key="3">
    <source>
        <dbReference type="Proteomes" id="UP001500185"/>
    </source>
</evidence>
<evidence type="ECO:0000256" key="1">
    <source>
        <dbReference type="SAM" id="Phobius"/>
    </source>
</evidence>
<dbReference type="EMBL" id="BAAAGG010000004">
    <property type="protein sequence ID" value="GAA0752812.1"/>
    <property type="molecule type" value="Genomic_DNA"/>
</dbReference>
<evidence type="ECO:0000313" key="2">
    <source>
        <dbReference type="EMBL" id="GAA0752812.1"/>
    </source>
</evidence>
<gene>
    <name evidence="2" type="ORF">GCM10009433_04250</name>
</gene>
<keyword evidence="3" id="KW-1185">Reference proteome</keyword>
<reference evidence="3" key="1">
    <citation type="journal article" date="2019" name="Int. J. Syst. Evol. Microbiol.">
        <title>The Global Catalogue of Microorganisms (GCM) 10K type strain sequencing project: providing services to taxonomists for standard genome sequencing and annotation.</title>
        <authorList>
            <consortium name="The Broad Institute Genomics Platform"/>
            <consortium name="The Broad Institute Genome Sequencing Center for Infectious Disease"/>
            <person name="Wu L."/>
            <person name="Ma J."/>
        </authorList>
    </citation>
    <scope>NUCLEOTIDE SEQUENCE [LARGE SCALE GENOMIC DNA]</scope>
    <source>
        <strain evidence="3">JCM 16231</strain>
    </source>
</reference>
<feature type="transmembrane region" description="Helical" evidence="1">
    <location>
        <begin position="31"/>
        <end position="47"/>
    </location>
</feature>
<evidence type="ECO:0008006" key="4">
    <source>
        <dbReference type="Google" id="ProtNLM"/>
    </source>
</evidence>